<proteinExistence type="predicted"/>
<accession>A0ACB9S0V8</accession>
<evidence type="ECO:0000313" key="1">
    <source>
        <dbReference type="EMBL" id="KAI4384990.1"/>
    </source>
</evidence>
<keyword evidence="2" id="KW-1185">Reference proteome</keyword>
<dbReference type="Proteomes" id="UP001057402">
    <property type="component" value="Chromosome 2"/>
</dbReference>
<organism evidence="1 2">
    <name type="scientific">Melastoma candidum</name>
    <dbReference type="NCBI Taxonomy" id="119954"/>
    <lineage>
        <taxon>Eukaryota</taxon>
        <taxon>Viridiplantae</taxon>
        <taxon>Streptophyta</taxon>
        <taxon>Embryophyta</taxon>
        <taxon>Tracheophyta</taxon>
        <taxon>Spermatophyta</taxon>
        <taxon>Magnoliopsida</taxon>
        <taxon>eudicotyledons</taxon>
        <taxon>Gunneridae</taxon>
        <taxon>Pentapetalae</taxon>
        <taxon>rosids</taxon>
        <taxon>malvids</taxon>
        <taxon>Myrtales</taxon>
        <taxon>Melastomataceae</taxon>
        <taxon>Melastomatoideae</taxon>
        <taxon>Melastomateae</taxon>
        <taxon>Melastoma</taxon>
    </lineage>
</organism>
<gene>
    <name evidence="1" type="ORF">MLD38_003067</name>
</gene>
<name>A0ACB9S0V8_9MYRT</name>
<evidence type="ECO:0000313" key="2">
    <source>
        <dbReference type="Proteomes" id="UP001057402"/>
    </source>
</evidence>
<comment type="caution">
    <text evidence="1">The sequence shown here is derived from an EMBL/GenBank/DDBJ whole genome shotgun (WGS) entry which is preliminary data.</text>
</comment>
<dbReference type="EMBL" id="CM042881">
    <property type="protein sequence ID" value="KAI4384990.1"/>
    <property type="molecule type" value="Genomic_DNA"/>
</dbReference>
<reference evidence="2" key="1">
    <citation type="journal article" date="2023" name="Front. Plant Sci.">
        <title>Chromosomal-level genome assembly of Melastoma candidum provides insights into trichome evolution.</title>
        <authorList>
            <person name="Zhong Y."/>
            <person name="Wu W."/>
            <person name="Sun C."/>
            <person name="Zou P."/>
            <person name="Liu Y."/>
            <person name="Dai S."/>
            <person name="Zhou R."/>
        </authorList>
    </citation>
    <scope>NUCLEOTIDE SEQUENCE [LARGE SCALE GENOMIC DNA]</scope>
</reference>
<protein>
    <submittedName>
        <fullName evidence="1">Uncharacterized protein</fullName>
    </submittedName>
</protein>
<sequence length="122" mass="13242">MKLDIPLLVLVLVFSSRSVLALEEPSREHSTGPIRSRKLLPEGSDPVWLGSEGLSPRGSFVAEPPEESPTMKDRAPSDRTRFGGGVIIAGLVTAFFAVVIAYIRVTRNKDDVPVDLVTADKE</sequence>